<feature type="binding site" evidence="9">
    <location>
        <begin position="264"/>
        <end position="268"/>
    </location>
    <ligand>
        <name>FAD</name>
        <dbReference type="ChEBI" id="CHEBI:57692"/>
    </ligand>
</feature>
<keyword evidence="4 9" id="KW-0274">FAD</keyword>
<comment type="caution">
    <text evidence="11">The sequence shown here is derived from an EMBL/GenBank/DDBJ whole genome shotgun (WGS) entry which is preliminary data.</text>
</comment>
<dbReference type="InterPro" id="IPR018206">
    <property type="entry name" value="ETF_asu_C_CS"/>
</dbReference>
<sequence length="336" mass="36342">MGNVWIFIEQEGGKIADVSLELVCKGRELAARLGVKTEALLLGDKVESCVDTLYSYGCDTVYLVEDARLEPFTVLPYARAIVDLVREHKPNILLFGATLKGRELAPRVASEKLGGLTADCTDLRIDDFEDKKNNKSYTNKLMQIRPAFGGNIIATIVNTWDDPQMVTVREGVMKMDAPDPSRKGALVRVKPALTDAETVVKVIERVRADKEVDLKGAQIIVAGGYGVGSKENFKLIYQLAEALGGEVGASRAAVDAGWIDHDHQVGQTGVTVRPRLYIACGISGSIQHVAGMKESKKIIAINTDPGAPILSVAHYAIVGDLNTVIPQMIKAFKAKA</sequence>
<dbReference type="FunFam" id="3.40.50.1220:FF:000001">
    <property type="entry name" value="Electron transfer flavoprotein, alpha subunit"/>
    <property type="match status" value="1"/>
</dbReference>
<dbReference type="GO" id="GO:0050660">
    <property type="term" value="F:flavin adenine dinucleotide binding"/>
    <property type="evidence" value="ECO:0007669"/>
    <property type="project" value="InterPro"/>
</dbReference>
<evidence type="ECO:0000256" key="7">
    <source>
        <dbReference type="ARBA" id="ARBA00068674"/>
    </source>
</evidence>
<dbReference type="PANTHER" id="PTHR43153">
    <property type="entry name" value="ELECTRON TRANSFER FLAVOPROTEIN ALPHA"/>
    <property type="match status" value="1"/>
</dbReference>
<dbReference type="CDD" id="cd01715">
    <property type="entry name" value="ETF_alpha"/>
    <property type="match status" value="1"/>
</dbReference>
<feature type="binding site" evidence="9">
    <location>
        <position position="302"/>
    </location>
    <ligand>
        <name>FAD</name>
        <dbReference type="ChEBI" id="CHEBI:57692"/>
    </ligand>
</feature>
<dbReference type="RefSeq" id="WP_106055812.1">
    <property type="nucleotide sequence ID" value="NZ_CALXOB010000028.1"/>
</dbReference>
<dbReference type="PANTHER" id="PTHR43153:SF1">
    <property type="entry name" value="ELECTRON TRANSFER FLAVOPROTEIN SUBUNIT ALPHA, MITOCHONDRIAL"/>
    <property type="match status" value="1"/>
</dbReference>
<gene>
    <name evidence="11" type="ORF">FYJ85_16490</name>
</gene>
<dbReference type="EMBL" id="VUNS01000021">
    <property type="protein sequence ID" value="MST98639.1"/>
    <property type="molecule type" value="Genomic_DNA"/>
</dbReference>
<dbReference type="PROSITE" id="PS00696">
    <property type="entry name" value="ETF_ALPHA"/>
    <property type="match status" value="1"/>
</dbReference>
<dbReference type="InterPro" id="IPR014731">
    <property type="entry name" value="ETF_asu_C"/>
</dbReference>
<dbReference type="Gene3D" id="3.40.50.1220">
    <property type="entry name" value="TPP-binding domain"/>
    <property type="match status" value="1"/>
</dbReference>
<dbReference type="SUPFAM" id="SSF52467">
    <property type="entry name" value="DHS-like NAD/FAD-binding domain"/>
    <property type="match status" value="1"/>
</dbReference>
<evidence type="ECO:0000256" key="3">
    <source>
        <dbReference type="ARBA" id="ARBA00022630"/>
    </source>
</evidence>
<comment type="function">
    <text evidence="6">The electron transfer flavoprotein serves as a specific electron acceptor for other dehydrogenases. It transfers the electrons to the main respiratory chain via ETF-ubiquinone oxidoreductase (ETF dehydrogenase).</text>
</comment>
<evidence type="ECO:0000313" key="12">
    <source>
        <dbReference type="Proteomes" id="UP000435649"/>
    </source>
</evidence>
<evidence type="ECO:0000256" key="5">
    <source>
        <dbReference type="ARBA" id="ARBA00022982"/>
    </source>
</evidence>
<dbReference type="Proteomes" id="UP000435649">
    <property type="component" value="Unassembled WGS sequence"/>
</dbReference>
<dbReference type="SUPFAM" id="SSF52402">
    <property type="entry name" value="Adenine nucleotide alpha hydrolases-like"/>
    <property type="match status" value="1"/>
</dbReference>
<dbReference type="Pfam" id="PF00766">
    <property type="entry name" value="ETF_alpha"/>
    <property type="match status" value="1"/>
</dbReference>
<proteinExistence type="inferred from homology"/>
<reference evidence="11 12" key="1">
    <citation type="submission" date="2019-08" db="EMBL/GenBank/DDBJ databases">
        <title>In-depth cultivation of the pig gut microbiome towards novel bacterial diversity and tailored functional studies.</title>
        <authorList>
            <person name="Wylensek D."/>
            <person name="Hitch T.C.A."/>
            <person name="Clavel T."/>
        </authorList>
    </citation>
    <scope>NUCLEOTIDE SEQUENCE [LARGE SCALE GENOMIC DNA]</scope>
    <source>
        <strain evidence="11 12">BBE-744-WT-12</strain>
    </source>
</reference>
<evidence type="ECO:0000256" key="8">
    <source>
        <dbReference type="ARBA" id="ARBA00079299"/>
    </source>
</evidence>
<dbReference type="AlphaFoldDB" id="A0A844G8N4"/>
<protein>
    <recommendedName>
        <fullName evidence="7">Electron transfer flavoprotein subunit alpha</fullName>
    </recommendedName>
    <alternativeName>
        <fullName evidence="8">Electron transfer flavoprotein large subunit</fullName>
    </alternativeName>
</protein>
<evidence type="ECO:0000256" key="2">
    <source>
        <dbReference type="ARBA" id="ARBA00022448"/>
    </source>
</evidence>
<dbReference type="Pfam" id="PF01012">
    <property type="entry name" value="ETF"/>
    <property type="match status" value="1"/>
</dbReference>
<comment type="cofactor">
    <cofactor evidence="9">
        <name>FAD</name>
        <dbReference type="ChEBI" id="CHEBI:57692"/>
    </cofactor>
    <text evidence="9">Binds 1 FAD per dimer.</text>
</comment>
<keyword evidence="3" id="KW-0285">Flavoprotein</keyword>
<comment type="similarity">
    <text evidence="1">Belongs to the ETF alpha-subunit/FixB family.</text>
</comment>
<dbReference type="InterPro" id="IPR014730">
    <property type="entry name" value="ETF_a/b_N"/>
</dbReference>
<organism evidence="11 12">
    <name type="scientific">Victivallis lenta</name>
    <dbReference type="NCBI Taxonomy" id="2606640"/>
    <lineage>
        <taxon>Bacteria</taxon>
        <taxon>Pseudomonadati</taxon>
        <taxon>Lentisphaerota</taxon>
        <taxon>Lentisphaeria</taxon>
        <taxon>Victivallales</taxon>
        <taxon>Victivallaceae</taxon>
        <taxon>Victivallis</taxon>
    </lineage>
</organism>
<dbReference type="Gene3D" id="3.40.50.620">
    <property type="entry name" value="HUPs"/>
    <property type="match status" value="1"/>
</dbReference>
<dbReference type="InterPro" id="IPR029035">
    <property type="entry name" value="DHS-like_NAD/FAD-binding_dom"/>
</dbReference>
<dbReference type="GO" id="GO:0033539">
    <property type="term" value="P:fatty acid beta-oxidation using acyl-CoA dehydrogenase"/>
    <property type="evidence" value="ECO:0007669"/>
    <property type="project" value="TreeGrafter"/>
</dbReference>
<name>A0A844G8N4_9BACT</name>
<dbReference type="GO" id="GO:0009055">
    <property type="term" value="F:electron transfer activity"/>
    <property type="evidence" value="ECO:0007669"/>
    <property type="project" value="InterPro"/>
</dbReference>
<evidence type="ECO:0000256" key="1">
    <source>
        <dbReference type="ARBA" id="ARBA00005817"/>
    </source>
</evidence>
<feature type="binding site" evidence="9">
    <location>
        <begin position="250"/>
        <end position="251"/>
    </location>
    <ligand>
        <name>FAD</name>
        <dbReference type="ChEBI" id="CHEBI:57692"/>
    </ligand>
</feature>
<dbReference type="InterPro" id="IPR033947">
    <property type="entry name" value="ETF_alpha_N"/>
</dbReference>
<accession>A0A844G8N4</accession>
<feature type="domain" description="Electron transfer flavoprotein alpha/beta-subunit N-terminal" evidence="10">
    <location>
        <begin position="4"/>
        <end position="202"/>
    </location>
</feature>
<evidence type="ECO:0000259" key="10">
    <source>
        <dbReference type="SMART" id="SM00893"/>
    </source>
</evidence>
<evidence type="ECO:0000256" key="4">
    <source>
        <dbReference type="ARBA" id="ARBA00022827"/>
    </source>
</evidence>
<dbReference type="InterPro" id="IPR014729">
    <property type="entry name" value="Rossmann-like_a/b/a_fold"/>
</dbReference>
<feature type="binding site" evidence="9">
    <location>
        <begin position="281"/>
        <end position="288"/>
    </location>
    <ligand>
        <name>FAD</name>
        <dbReference type="ChEBI" id="CHEBI:57692"/>
    </ligand>
</feature>
<dbReference type="PIRSF" id="PIRSF000089">
    <property type="entry name" value="Electra_flavoP_a"/>
    <property type="match status" value="1"/>
</dbReference>
<dbReference type="SMART" id="SM00893">
    <property type="entry name" value="ETF"/>
    <property type="match status" value="1"/>
</dbReference>
<keyword evidence="12" id="KW-1185">Reference proteome</keyword>
<evidence type="ECO:0000256" key="6">
    <source>
        <dbReference type="ARBA" id="ARBA00025649"/>
    </source>
</evidence>
<evidence type="ECO:0000313" key="11">
    <source>
        <dbReference type="EMBL" id="MST98639.1"/>
    </source>
</evidence>
<keyword evidence="2" id="KW-0813">Transport</keyword>
<evidence type="ECO:0000256" key="9">
    <source>
        <dbReference type="PIRSR" id="PIRSR000089-1"/>
    </source>
</evidence>
<dbReference type="InterPro" id="IPR001308">
    <property type="entry name" value="ETF_a/FixB"/>
</dbReference>
<keyword evidence="5" id="KW-0249">Electron transport</keyword>